<protein>
    <submittedName>
        <fullName evidence="1">Uncharacterized protein</fullName>
    </submittedName>
</protein>
<organism evidence="1">
    <name type="scientific">Opuntia streptacantha</name>
    <name type="common">Prickly pear cactus</name>
    <name type="synonym">Opuntia cardona</name>
    <dbReference type="NCBI Taxonomy" id="393608"/>
    <lineage>
        <taxon>Eukaryota</taxon>
        <taxon>Viridiplantae</taxon>
        <taxon>Streptophyta</taxon>
        <taxon>Embryophyta</taxon>
        <taxon>Tracheophyta</taxon>
        <taxon>Spermatophyta</taxon>
        <taxon>Magnoliopsida</taxon>
        <taxon>eudicotyledons</taxon>
        <taxon>Gunneridae</taxon>
        <taxon>Pentapetalae</taxon>
        <taxon>Caryophyllales</taxon>
        <taxon>Cactineae</taxon>
        <taxon>Cactaceae</taxon>
        <taxon>Opuntioideae</taxon>
        <taxon>Opuntia</taxon>
    </lineage>
</organism>
<reference evidence="1" key="2">
    <citation type="submission" date="2020-07" db="EMBL/GenBank/DDBJ databases">
        <authorList>
            <person name="Vera ALvarez R."/>
            <person name="Arias-Moreno D.M."/>
            <person name="Jimenez-Jacinto V."/>
            <person name="Jimenez-Bremont J.F."/>
            <person name="Swaminathan K."/>
            <person name="Moose S.P."/>
            <person name="Guerrero-Gonzalez M.L."/>
            <person name="Marino-Ramirez L."/>
            <person name="Landsman D."/>
            <person name="Rodriguez-Kessler M."/>
            <person name="Delgado-Sanchez P."/>
        </authorList>
    </citation>
    <scope>NUCLEOTIDE SEQUENCE</scope>
    <source>
        <tissue evidence="1">Cladode</tissue>
    </source>
</reference>
<evidence type="ECO:0000313" key="1">
    <source>
        <dbReference type="EMBL" id="MBA4643125.1"/>
    </source>
</evidence>
<accession>A0A7C9DM43</accession>
<proteinExistence type="predicted"/>
<reference evidence="1" key="1">
    <citation type="journal article" date="2013" name="J. Plant Res.">
        <title>Effect of fungi and light on seed germination of three Opuntia species from semiarid lands of central Mexico.</title>
        <authorList>
            <person name="Delgado-Sanchez P."/>
            <person name="Jimenez-Bremont J.F."/>
            <person name="Guerrero-Gonzalez Mde L."/>
            <person name="Flores J."/>
        </authorList>
    </citation>
    <scope>NUCLEOTIDE SEQUENCE</scope>
    <source>
        <tissue evidence="1">Cladode</tissue>
    </source>
</reference>
<dbReference type="EMBL" id="GISG01131899">
    <property type="protein sequence ID" value="MBA4643125.1"/>
    <property type="molecule type" value="Transcribed_RNA"/>
</dbReference>
<dbReference type="AlphaFoldDB" id="A0A7C9DM43"/>
<name>A0A7C9DM43_OPUST</name>
<sequence>MASFLSQASTASQLGNYPNPYAIFHLHHQHSLQIYKLKCSAQKQDSLASSSSSSSSTQTQRKGVPENVVLKLAWYASELLGIAASLLRSPPSEPIEDNSDISSDGSGPLDRALVVETVGI</sequence>